<gene>
    <name evidence="1" type="ORF">QFC21_006680</name>
</gene>
<dbReference type="Proteomes" id="UP001227268">
    <property type="component" value="Unassembled WGS sequence"/>
</dbReference>
<protein>
    <submittedName>
        <fullName evidence="1">Uncharacterized protein</fullName>
    </submittedName>
</protein>
<proteinExistence type="predicted"/>
<accession>A0ACC2V1B7</accession>
<reference evidence="1" key="1">
    <citation type="submission" date="2023-04" db="EMBL/GenBank/DDBJ databases">
        <title>Draft Genome sequencing of Naganishia species isolated from polar environments using Oxford Nanopore Technology.</title>
        <authorList>
            <person name="Leo P."/>
            <person name="Venkateswaran K."/>
        </authorList>
    </citation>
    <scope>NUCLEOTIDE SEQUENCE</scope>
    <source>
        <strain evidence="1">MNA-CCFEE 5423</strain>
    </source>
</reference>
<dbReference type="EMBL" id="JASBWT010000035">
    <property type="protein sequence ID" value="KAJ9092804.1"/>
    <property type="molecule type" value="Genomic_DNA"/>
</dbReference>
<evidence type="ECO:0000313" key="2">
    <source>
        <dbReference type="Proteomes" id="UP001227268"/>
    </source>
</evidence>
<evidence type="ECO:0000313" key="1">
    <source>
        <dbReference type="EMBL" id="KAJ9092804.1"/>
    </source>
</evidence>
<keyword evidence="2" id="KW-1185">Reference proteome</keyword>
<sequence length="98" mass="10348">MDPVEEAKKLAAYAAVDAHVRKEHRVIGIGSGSTVPFVVERIGAQGKGVNEGRVFLPTESSAGSIDMDLFARPNRAAMVDSLAESAERCTVPAAFCLC</sequence>
<organism evidence="1 2">
    <name type="scientific">Naganishia friedmannii</name>
    <dbReference type="NCBI Taxonomy" id="89922"/>
    <lineage>
        <taxon>Eukaryota</taxon>
        <taxon>Fungi</taxon>
        <taxon>Dikarya</taxon>
        <taxon>Basidiomycota</taxon>
        <taxon>Agaricomycotina</taxon>
        <taxon>Tremellomycetes</taxon>
        <taxon>Filobasidiales</taxon>
        <taxon>Filobasidiaceae</taxon>
        <taxon>Naganishia</taxon>
    </lineage>
</organism>
<name>A0ACC2V1B7_9TREE</name>
<comment type="caution">
    <text evidence="1">The sequence shown here is derived from an EMBL/GenBank/DDBJ whole genome shotgun (WGS) entry which is preliminary data.</text>
</comment>